<keyword evidence="3" id="KW-1185">Reference proteome</keyword>
<dbReference type="EMBL" id="BMAU01021418">
    <property type="protein sequence ID" value="GFY33814.1"/>
    <property type="molecule type" value="Genomic_DNA"/>
</dbReference>
<evidence type="ECO:0000313" key="2">
    <source>
        <dbReference type="EMBL" id="GFY33814.1"/>
    </source>
</evidence>
<feature type="region of interest" description="Disordered" evidence="1">
    <location>
        <begin position="1"/>
        <end position="29"/>
    </location>
</feature>
<name>A0A8X7BKP6_TRICX</name>
<gene>
    <name evidence="2" type="primary">NCL1_59947</name>
    <name evidence="2" type="ORF">TNCV_4595261</name>
</gene>
<feature type="compositionally biased region" description="Basic and acidic residues" evidence="1">
    <location>
        <begin position="15"/>
        <end position="24"/>
    </location>
</feature>
<comment type="caution">
    <text evidence="2">The sequence shown here is derived from an EMBL/GenBank/DDBJ whole genome shotgun (WGS) entry which is preliminary data.</text>
</comment>
<evidence type="ECO:0000256" key="1">
    <source>
        <dbReference type="SAM" id="MobiDB-lite"/>
    </source>
</evidence>
<reference evidence="2" key="1">
    <citation type="submission" date="2020-08" db="EMBL/GenBank/DDBJ databases">
        <title>Multicomponent nature underlies the extraordinary mechanical properties of spider dragline silk.</title>
        <authorList>
            <person name="Kono N."/>
            <person name="Nakamura H."/>
            <person name="Mori M."/>
            <person name="Yoshida Y."/>
            <person name="Ohtoshi R."/>
            <person name="Malay A.D."/>
            <person name="Moran D.A.P."/>
            <person name="Tomita M."/>
            <person name="Numata K."/>
            <person name="Arakawa K."/>
        </authorList>
    </citation>
    <scope>NUCLEOTIDE SEQUENCE</scope>
</reference>
<evidence type="ECO:0000313" key="3">
    <source>
        <dbReference type="Proteomes" id="UP000887159"/>
    </source>
</evidence>
<accession>A0A8X7BKP6</accession>
<organism evidence="2 3">
    <name type="scientific">Trichonephila clavipes</name>
    <name type="common">Golden silk orbweaver</name>
    <name type="synonym">Nephila clavipes</name>
    <dbReference type="NCBI Taxonomy" id="2585209"/>
    <lineage>
        <taxon>Eukaryota</taxon>
        <taxon>Metazoa</taxon>
        <taxon>Ecdysozoa</taxon>
        <taxon>Arthropoda</taxon>
        <taxon>Chelicerata</taxon>
        <taxon>Arachnida</taxon>
        <taxon>Araneae</taxon>
        <taxon>Araneomorphae</taxon>
        <taxon>Entelegynae</taxon>
        <taxon>Araneoidea</taxon>
        <taxon>Nephilidae</taxon>
        <taxon>Trichonephila</taxon>
    </lineage>
</organism>
<sequence>MAASSSSCIPTPLAHADDQGEGHPRGASLHWRPTKFNLYNPEVRGANRFSVLPDVYFSGSEDVTEFLEGIDNQILSLEIPSDLSCAYLKGHLLGKAQDWYQTFGSTLVQNTATDFAQSQAALSKAFPAIRNKKYLEIKFYVSQQRRGQEPTDFIYDLLKLHKQLELGMSEEALVDHIFVRLEPQVQDYVEVQNSQNTVHILEVLSKFEKRYSCKTMRGSRNSDNVERRGWNEGRMSNADDSRRNWIISEVLRRPSNGRNDYRGNCENGRQGNQWFDSKNIFQREDRRCSNRG</sequence>
<dbReference type="Proteomes" id="UP000887159">
    <property type="component" value="Unassembled WGS sequence"/>
</dbReference>
<protein>
    <submittedName>
        <fullName evidence="2">Uncharacterized protein</fullName>
    </submittedName>
</protein>
<proteinExistence type="predicted"/>
<dbReference type="AlphaFoldDB" id="A0A8X7BKP6"/>